<dbReference type="Proteomes" id="UP001497644">
    <property type="component" value="Unassembled WGS sequence"/>
</dbReference>
<name>A0AAV2MZQ8_9HYME</name>
<proteinExistence type="predicted"/>
<evidence type="ECO:0000313" key="1">
    <source>
        <dbReference type="EMBL" id="CAL1672994.1"/>
    </source>
</evidence>
<evidence type="ECO:0000313" key="2">
    <source>
        <dbReference type="Proteomes" id="UP001497644"/>
    </source>
</evidence>
<protein>
    <recommendedName>
        <fullName evidence="3">PiggyBac transposable element-derived protein 4 C-terminal zinc-ribbon domain-containing protein</fullName>
    </recommendedName>
</protein>
<evidence type="ECO:0008006" key="3">
    <source>
        <dbReference type="Google" id="ProtNLM"/>
    </source>
</evidence>
<keyword evidence="2" id="KW-1185">Reference proteome</keyword>
<sequence>MRRRQFIEAVALDLIKPHVRTRRSSLTHVRKDLKDLMDKFLGYGPNDDISHSDSSGPSQPKKAKVRRCHLCPRNLDRKSRQECSECKQTVCKIHSVDKKICQSCDKET</sequence>
<dbReference type="EMBL" id="CAXIPU020001326">
    <property type="protein sequence ID" value="CAL1672994.1"/>
    <property type="molecule type" value="Genomic_DNA"/>
</dbReference>
<gene>
    <name evidence="1" type="ORF">LPLAT_LOCUS14743</name>
</gene>
<dbReference type="AlphaFoldDB" id="A0AAV2MZQ8"/>
<reference evidence="1" key="1">
    <citation type="submission" date="2024-04" db="EMBL/GenBank/DDBJ databases">
        <authorList>
            <consortium name="Molecular Ecology Group"/>
        </authorList>
    </citation>
    <scope>NUCLEOTIDE SEQUENCE</scope>
</reference>
<organism evidence="1 2">
    <name type="scientific">Lasius platythorax</name>
    <dbReference type="NCBI Taxonomy" id="488582"/>
    <lineage>
        <taxon>Eukaryota</taxon>
        <taxon>Metazoa</taxon>
        <taxon>Ecdysozoa</taxon>
        <taxon>Arthropoda</taxon>
        <taxon>Hexapoda</taxon>
        <taxon>Insecta</taxon>
        <taxon>Pterygota</taxon>
        <taxon>Neoptera</taxon>
        <taxon>Endopterygota</taxon>
        <taxon>Hymenoptera</taxon>
        <taxon>Apocrita</taxon>
        <taxon>Aculeata</taxon>
        <taxon>Formicoidea</taxon>
        <taxon>Formicidae</taxon>
        <taxon>Formicinae</taxon>
        <taxon>Lasius</taxon>
        <taxon>Lasius</taxon>
    </lineage>
</organism>
<accession>A0AAV2MZQ8</accession>
<comment type="caution">
    <text evidence="1">The sequence shown here is derived from an EMBL/GenBank/DDBJ whole genome shotgun (WGS) entry which is preliminary data.</text>
</comment>